<feature type="binding site" evidence="10">
    <location>
        <position position="196"/>
    </location>
    <ligand>
        <name>Mn(2+)</name>
        <dbReference type="ChEBI" id="CHEBI:29035"/>
        <label>1</label>
    </ligand>
</feature>
<dbReference type="GO" id="GO:0016787">
    <property type="term" value="F:hydrolase activity"/>
    <property type="evidence" value="ECO:0007669"/>
    <property type="project" value="UniProtKB-KW"/>
</dbReference>
<evidence type="ECO:0000256" key="2">
    <source>
        <dbReference type="ARBA" id="ARBA00022516"/>
    </source>
</evidence>
<evidence type="ECO:0000256" key="5">
    <source>
        <dbReference type="ARBA" id="ARBA00022723"/>
    </source>
</evidence>
<dbReference type="InterPro" id="IPR004843">
    <property type="entry name" value="Calcineurin-like_PHP"/>
</dbReference>
<keyword evidence="5 10" id="KW-0479">Metal-binding</keyword>
<gene>
    <name evidence="10" type="primary">lpxH</name>
    <name evidence="12" type="ORF">ACFPDQ_02850</name>
</gene>
<feature type="binding site" evidence="10">
    <location>
        <position position="44"/>
    </location>
    <ligand>
        <name>Mn(2+)</name>
        <dbReference type="ChEBI" id="CHEBI:29035"/>
        <label>1</label>
    </ligand>
</feature>
<dbReference type="PANTHER" id="PTHR34990">
    <property type="entry name" value="UDP-2,3-DIACYLGLUCOSAMINE HYDROLASE-RELATED"/>
    <property type="match status" value="1"/>
</dbReference>
<dbReference type="InterPro" id="IPR029052">
    <property type="entry name" value="Metallo-depent_PP-like"/>
</dbReference>
<name>A0ABV9TCH3_9GAMM</name>
<feature type="binding site" evidence="10">
    <location>
        <position position="194"/>
    </location>
    <ligand>
        <name>Mn(2+)</name>
        <dbReference type="ChEBI" id="CHEBI:29035"/>
        <label>2</label>
    </ligand>
</feature>
<keyword evidence="3 10" id="KW-0997">Cell inner membrane</keyword>
<feature type="domain" description="Calcineurin-like phosphoesterase" evidence="11">
    <location>
        <begin position="6"/>
        <end position="197"/>
    </location>
</feature>
<keyword evidence="8 10" id="KW-0472">Membrane</keyword>
<reference evidence="13" key="1">
    <citation type="journal article" date="2019" name="Int. J. Syst. Evol. Microbiol.">
        <title>The Global Catalogue of Microorganisms (GCM) 10K type strain sequencing project: providing services to taxonomists for standard genome sequencing and annotation.</title>
        <authorList>
            <consortium name="The Broad Institute Genomics Platform"/>
            <consortium name="The Broad Institute Genome Sequencing Center for Infectious Disease"/>
            <person name="Wu L."/>
            <person name="Ma J."/>
        </authorList>
    </citation>
    <scope>NUCLEOTIDE SEQUENCE [LARGE SCALE GENOMIC DNA]</scope>
    <source>
        <strain evidence="13">CGMCC 1.13718</strain>
    </source>
</reference>
<feature type="binding site" evidence="10">
    <location>
        <position position="170"/>
    </location>
    <ligand>
        <name>substrate</name>
    </ligand>
</feature>
<dbReference type="RefSeq" id="WP_119330300.1">
    <property type="nucleotide sequence ID" value="NZ_JBHSJH010000001.1"/>
</dbReference>
<dbReference type="NCBIfam" id="NF003743">
    <property type="entry name" value="PRK05340.1"/>
    <property type="match status" value="1"/>
</dbReference>
<comment type="subcellular location">
    <subcellularLocation>
        <location evidence="10">Cell inner membrane</location>
        <topology evidence="10">Peripheral membrane protein</topology>
        <orientation evidence="10">Cytoplasmic side</orientation>
    </subcellularLocation>
</comment>
<sequence>MVHKDIYIIADLHLNANNSKIAEIFRHFLESISSQKNKLFILGDFFDYWIGDDHTDAFYHQITGYLKKASDNGLEILFMHGNRDFLISKKFEKQSGVKIIKDPYYLKVGSNKIVLAHGDLLCTDDKSYQFYRSLARNRILQFLFRRLPLFIRQRLAKTARNHSYEKNTQKPNIDVTEKGILKYKKDCNIVIHGHTHKMHIHEENGYTRYVLGDWFKKGNYIKIVDNEISLHTDLTL</sequence>
<comment type="function">
    <text evidence="10">Hydrolyzes the pyrophosphate bond of UDP-2,3-diacylglucosamine to yield 2,3-diacylglucosamine 1-phosphate (lipid X) and UMP by catalyzing the attack of water at the alpha-P atom. Involved in the biosynthesis of lipid A, a phosphorylated glycolipid that anchors the lipopolysaccharide to the outer membrane of the cell.</text>
</comment>
<feature type="binding site" evidence="10">
    <location>
        <begin position="82"/>
        <end position="83"/>
    </location>
    <ligand>
        <name>substrate</name>
    </ligand>
</feature>
<dbReference type="Proteomes" id="UP001595926">
    <property type="component" value="Unassembled WGS sequence"/>
</dbReference>
<evidence type="ECO:0000256" key="3">
    <source>
        <dbReference type="ARBA" id="ARBA00022519"/>
    </source>
</evidence>
<feature type="binding site" evidence="10">
    <location>
        <position position="117"/>
    </location>
    <ligand>
        <name>Mn(2+)</name>
        <dbReference type="ChEBI" id="CHEBI:29035"/>
        <label>2</label>
    </ligand>
</feature>
<keyword evidence="4 10" id="KW-0441">Lipid A biosynthesis</keyword>
<feature type="binding site" evidence="10">
    <location>
        <position position="11"/>
    </location>
    <ligand>
        <name>Mn(2+)</name>
        <dbReference type="ChEBI" id="CHEBI:29035"/>
        <label>1</label>
    </ligand>
</feature>
<evidence type="ECO:0000256" key="1">
    <source>
        <dbReference type="ARBA" id="ARBA00022475"/>
    </source>
</evidence>
<keyword evidence="6 10" id="KW-0378">Hydrolase</keyword>
<dbReference type="InterPro" id="IPR043461">
    <property type="entry name" value="LpxH-like"/>
</dbReference>
<evidence type="ECO:0000313" key="13">
    <source>
        <dbReference type="Proteomes" id="UP001595926"/>
    </source>
</evidence>
<keyword evidence="9 10" id="KW-0464">Manganese</keyword>
<evidence type="ECO:0000259" key="11">
    <source>
        <dbReference type="Pfam" id="PF00149"/>
    </source>
</evidence>
<evidence type="ECO:0000256" key="6">
    <source>
        <dbReference type="ARBA" id="ARBA00022801"/>
    </source>
</evidence>
<dbReference type="CDD" id="cd07398">
    <property type="entry name" value="MPP_YbbF-LpxH"/>
    <property type="match status" value="1"/>
</dbReference>
<dbReference type="Pfam" id="PF00149">
    <property type="entry name" value="Metallophos"/>
    <property type="match status" value="1"/>
</dbReference>
<evidence type="ECO:0000256" key="7">
    <source>
        <dbReference type="ARBA" id="ARBA00023098"/>
    </source>
</evidence>
<keyword evidence="7 10" id="KW-0443">Lipid metabolism</keyword>
<comment type="pathway">
    <text evidence="10">Glycolipid biosynthesis; lipid IV(A) biosynthesis; lipid IV(A) from (3R)-3-hydroxytetradecanoyl-[acyl-carrier-protein] and UDP-N-acetyl-alpha-D-glucosamine: step 4/6.</text>
</comment>
<feature type="binding site" evidence="10">
    <location>
        <position position="194"/>
    </location>
    <ligand>
        <name>substrate</name>
    </ligand>
</feature>
<keyword evidence="13" id="KW-1185">Reference proteome</keyword>
<evidence type="ECO:0000256" key="10">
    <source>
        <dbReference type="HAMAP-Rule" id="MF_00575"/>
    </source>
</evidence>
<feature type="binding site" evidence="10">
    <location>
        <position position="44"/>
    </location>
    <ligand>
        <name>Mn(2+)</name>
        <dbReference type="ChEBI" id="CHEBI:29035"/>
        <label>2</label>
    </ligand>
</feature>
<dbReference type="EC" id="3.6.1.54" evidence="10"/>
<dbReference type="Gene3D" id="3.60.21.10">
    <property type="match status" value="1"/>
</dbReference>
<feature type="binding site" evidence="10">
    <location>
        <position position="82"/>
    </location>
    <ligand>
        <name>Mn(2+)</name>
        <dbReference type="ChEBI" id="CHEBI:29035"/>
        <label>2</label>
    </ligand>
</feature>
<feature type="binding site" evidence="10">
    <location>
        <position position="125"/>
    </location>
    <ligand>
        <name>substrate</name>
    </ligand>
</feature>
<feature type="binding site" evidence="10">
    <location>
        <position position="163"/>
    </location>
    <ligand>
        <name>substrate</name>
    </ligand>
</feature>
<comment type="similarity">
    <text evidence="10">Belongs to the LpxH family.</text>
</comment>
<evidence type="ECO:0000313" key="12">
    <source>
        <dbReference type="EMBL" id="MFC4891985.1"/>
    </source>
</evidence>
<keyword evidence="1 10" id="KW-1003">Cell membrane</keyword>
<proteinExistence type="inferred from homology"/>
<evidence type="ECO:0000256" key="9">
    <source>
        <dbReference type="ARBA" id="ARBA00023211"/>
    </source>
</evidence>
<dbReference type="SUPFAM" id="SSF56300">
    <property type="entry name" value="Metallo-dependent phosphatases"/>
    <property type="match status" value="1"/>
</dbReference>
<comment type="caution">
    <text evidence="12">The sequence shown here is derived from an EMBL/GenBank/DDBJ whole genome shotgun (WGS) entry which is preliminary data.</text>
</comment>
<keyword evidence="2 10" id="KW-0444">Lipid biosynthesis</keyword>
<organism evidence="12 13">
    <name type="scientific">Pseudofrancisella aestuarii</name>
    <dbReference type="NCBI Taxonomy" id="2670347"/>
    <lineage>
        <taxon>Bacteria</taxon>
        <taxon>Pseudomonadati</taxon>
        <taxon>Pseudomonadota</taxon>
        <taxon>Gammaproteobacteria</taxon>
        <taxon>Thiotrichales</taxon>
        <taxon>Francisellaceae</taxon>
        <taxon>Pseudofrancisella</taxon>
    </lineage>
</organism>
<evidence type="ECO:0000256" key="8">
    <source>
        <dbReference type="ARBA" id="ARBA00023136"/>
    </source>
</evidence>
<protein>
    <recommendedName>
        <fullName evidence="10">UDP-2,3-diacylglucosamine hydrolase</fullName>
        <ecNumber evidence="10">3.6.1.54</ecNumber>
    </recommendedName>
    <alternativeName>
        <fullName evidence="10">UDP-2,3-diacylglucosamine diphosphatase</fullName>
    </alternativeName>
</protein>
<feature type="binding site" evidence="10">
    <location>
        <position position="167"/>
    </location>
    <ligand>
        <name>substrate</name>
    </ligand>
</feature>
<accession>A0ABV9TCH3</accession>
<comment type="catalytic activity">
    <reaction evidence="10">
        <text>UDP-2-N,3-O-bis[(3R)-3-hydroxytetradecanoyl]-alpha-D-glucosamine + H2O = 2-N,3-O-bis[(3R)-3-hydroxytetradecanoyl]-alpha-D-glucosaminyl 1-phosphate + UMP + 2 H(+)</text>
        <dbReference type="Rhea" id="RHEA:25213"/>
        <dbReference type="ChEBI" id="CHEBI:15377"/>
        <dbReference type="ChEBI" id="CHEBI:15378"/>
        <dbReference type="ChEBI" id="CHEBI:57865"/>
        <dbReference type="ChEBI" id="CHEBI:57957"/>
        <dbReference type="ChEBI" id="CHEBI:78847"/>
        <dbReference type="EC" id="3.6.1.54"/>
    </reaction>
</comment>
<dbReference type="PANTHER" id="PTHR34990:SF1">
    <property type="entry name" value="UDP-2,3-DIACYLGLUCOSAMINE HYDROLASE"/>
    <property type="match status" value="1"/>
</dbReference>
<dbReference type="InterPro" id="IPR010138">
    <property type="entry name" value="UDP-diacylglucosamine_Hdrlase"/>
</dbReference>
<comment type="cofactor">
    <cofactor evidence="10">
        <name>Mn(2+)</name>
        <dbReference type="ChEBI" id="CHEBI:29035"/>
    </cofactor>
    <text evidence="10">Binds 2 Mn(2+) ions per subunit in a binuclear metal center.</text>
</comment>
<feature type="binding site" evidence="10">
    <location>
        <position position="13"/>
    </location>
    <ligand>
        <name>Mn(2+)</name>
        <dbReference type="ChEBI" id="CHEBI:29035"/>
        <label>1</label>
    </ligand>
</feature>
<dbReference type="NCBIfam" id="TIGR01854">
    <property type="entry name" value="lipid_A_lpxH"/>
    <property type="match status" value="1"/>
</dbReference>
<dbReference type="HAMAP" id="MF_00575">
    <property type="entry name" value="LpxH"/>
    <property type="match status" value="1"/>
</dbReference>
<dbReference type="EMBL" id="JBHSJH010000001">
    <property type="protein sequence ID" value="MFC4891985.1"/>
    <property type="molecule type" value="Genomic_DNA"/>
</dbReference>
<evidence type="ECO:0000256" key="4">
    <source>
        <dbReference type="ARBA" id="ARBA00022556"/>
    </source>
</evidence>